<reference evidence="4 5" key="1">
    <citation type="submission" date="2015-07" db="EMBL/GenBank/DDBJ databases">
        <title>Comparative genomics of the Sigatoka disease complex on banana suggests a link between parallel evolutionary changes in Pseudocercospora fijiensis and Pseudocercospora eumusae and increased virulence on the banana host.</title>
        <authorList>
            <person name="Chang T.-C."/>
            <person name="Salvucci A."/>
            <person name="Crous P.W."/>
            <person name="Stergiopoulos I."/>
        </authorList>
    </citation>
    <scope>NUCLEOTIDE SEQUENCE [LARGE SCALE GENOMIC DNA]</scope>
    <source>
        <strain evidence="4 5">CBS 114824</strain>
    </source>
</reference>
<dbReference type="Gene3D" id="2.60.420.10">
    <property type="entry name" value="Maltose phosphorylase, domain 3"/>
    <property type="match status" value="1"/>
</dbReference>
<dbReference type="EMBL" id="LFZN01000252">
    <property type="protein sequence ID" value="KXS94857.1"/>
    <property type="molecule type" value="Genomic_DNA"/>
</dbReference>
<dbReference type="Pfam" id="PF17390">
    <property type="entry name" value="Bac_rhamnosid_C"/>
    <property type="match status" value="1"/>
</dbReference>
<name>A0A139GXC7_9PEZI</name>
<dbReference type="Pfam" id="PF17389">
    <property type="entry name" value="Bac_rhamnosid6H"/>
    <property type="match status" value="1"/>
</dbReference>
<protein>
    <submittedName>
        <fullName evidence="4">Uncharacterized protein</fullName>
    </submittedName>
</protein>
<keyword evidence="5" id="KW-1185">Reference proteome</keyword>
<organism evidence="4 5">
    <name type="scientific">Pseudocercospora eumusae</name>
    <dbReference type="NCBI Taxonomy" id="321146"/>
    <lineage>
        <taxon>Eukaryota</taxon>
        <taxon>Fungi</taxon>
        <taxon>Dikarya</taxon>
        <taxon>Ascomycota</taxon>
        <taxon>Pezizomycotina</taxon>
        <taxon>Dothideomycetes</taxon>
        <taxon>Dothideomycetidae</taxon>
        <taxon>Mycosphaerellales</taxon>
        <taxon>Mycosphaerellaceae</taxon>
        <taxon>Pseudocercospora</taxon>
    </lineage>
</organism>
<dbReference type="InterPro" id="IPR035398">
    <property type="entry name" value="Bac_rhamnosid_C"/>
</dbReference>
<dbReference type="PANTHER" id="PTHR34987">
    <property type="entry name" value="C, PUTATIVE (AFU_ORTHOLOGUE AFUA_3G02880)-RELATED"/>
    <property type="match status" value="1"/>
</dbReference>
<evidence type="ECO:0000259" key="2">
    <source>
        <dbReference type="Pfam" id="PF17389"/>
    </source>
</evidence>
<dbReference type="Gene3D" id="1.50.10.10">
    <property type="match status" value="1"/>
</dbReference>
<dbReference type="GO" id="GO:0005975">
    <property type="term" value="P:carbohydrate metabolic process"/>
    <property type="evidence" value="ECO:0007669"/>
    <property type="project" value="InterPro"/>
</dbReference>
<dbReference type="InterPro" id="IPR012341">
    <property type="entry name" value="6hp_glycosidase-like_sf"/>
</dbReference>
<feature type="signal peptide" evidence="1">
    <location>
        <begin position="1"/>
        <end position="18"/>
    </location>
</feature>
<evidence type="ECO:0000259" key="3">
    <source>
        <dbReference type="Pfam" id="PF17390"/>
    </source>
</evidence>
<accession>A0A139GXC7</accession>
<dbReference type="SUPFAM" id="SSF48208">
    <property type="entry name" value="Six-hairpin glycosidases"/>
    <property type="match status" value="1"/>
</dbReference>
<feature type="domain" description="Alpha-L-rhamnosidase C-terminal" evidence="3">
    <location>
        <begin position="567"/>
        <end position="633"/>
    </location>
</feature>
<keyword evidence="1" id="KW-0732">Signal</keyword>
<dbReference type="PANTHER" id="PTHR34987:SF6">
    <property type="entry name" value="ALPHA-L-RHAMNOSIDASE SIX-HAIRPIN GLYCOSIDASE DOMAIN-CONTAINING PROTEIN"/>
    <property type="match status" value="1"/>
</dbReference>
<evidence type="ECO:0000313" key="4">
    <source>
        <dbReference type="EMBL" id="KXS94857.1"/>
    </source>
</evidence>
<feature type="domain" description="Alpha-L-rhamnosidase six-hairpin glycosidase" evidence="2">
    <location>
        <begin position="239"/>
        <end position="464"/>
    </location>
</feature>
<proteinExistence type="predicted"/>
<feature type="chain" id="PRO_5007806125" evidence="1">
    <location>
        <begin position="19"/>
        <end position="662"/>
    </location>
</feature>
<dbReference type="Proteomes" id="UP000070133">
    <property type="component" value="Unassembled WGS sequence"/>
</dbReference>
<dbReference type="STRING" id="321146.A0A139GXC7"/>
<comment type="caution">
    <text evidence="4">The sequence shown here is derived from an EMBL/GenBank/DDBJ whole genome shotgun (WGS) entry which is preliminary data.</text>
</comment>
<dbReference type="GO" id="GO:0003824">
    <property type="term" value="F:catalytic activity"/>
    <property type="evidence" value="ECO:0007669"/>
    <property type="project" value="UniProtKB-ARBA"/>
</dbReference>
<dbReference type="InterPro" id="IPR008928">
    <property type="entry name" value="6-hairpin_glycosidase_sf"/>
</dbReference>
<gene>
    <name evidence="4" type="ORF">AC578_8472</name>
</gene>
<evidence type="ECO:0000256" key="1">
    <source>
        <dbReference type="SAM" id="SignalP"/>
    </source>
</evidence>
<dbReference type="AlphaFoldDB" id="A0A139GXC7"/>
<evidence type="ECO:0000313" key="5">
    <source>
        <dbReference type="Proteomes" id="UP000070133"/>
    </source>
</evidence>
<dbReference type="InterPro" id="IPR035396">
    <property type="entry name" value="Bac_rhamnosid6H"/>
</dbReference>
<dbReference type="OrthoDB" id="10036721at2759"/>
<sequence length="662" mass="72254">MVTSSVAVILLFLQPCLSDATSHVPEEGPTDVFSPASRTLSPESIWGFIGQVDVEMEQNTTTLHMSPGSQAVLDFGVEVAGLIAFNYKTNDTQPLSLSFTESSRFIGNISDDTGKVYTQDWDKALNVTVEKGLGLYTMPSVNFRGGFRFLTLNARANISVSNITCKIGFAPNMPDLQAYTGYFSTSQSYYRQLGRLWAAGAFTVQTNIAPQDTGRWLPQVRPGWAYNASLGIGEGPFLVDGAKRDRAIWPGDLGISGPAAALAFGDAGLLPWRNALETLIHYQNTSSESYGEFPYAGPDTNSFRSGLQSETYHAWTLITIYDYIMYSGHEAWLNKQWKNVVDGVDFILDRLDPHTGLHNQTQLNDWGRQGAGGYNSALNALDYHALTSLASLNNDTDQASTWLTAASKLKESYNNLLWNASACLYSDNTTTTLHPQDGNALALAFNLTLNASQAIQLSSALTKNWNDIGPVTPELPDTISPFVSGIELLGHFRSGNPDRGLDLLQRLWGYLLTSPLMTASTFAEGISANGSLWYRSAAGYSYDEKYTSLSHSWSAAPVQALTHELVGLKIVKPAGREWVLEPKLGNVTDARAGFETPLGRFEARVSKESNGSVFVVEILTPPDTKGTVIFPGDWMVDIDGQLHVSSMPVEGGSRSMRLQNQI</sequence>